<evidence type="ECO:0000313" key="2">
    <source>
        <dbReference type="Proteomes" id="UP000688137"/>
    </source>
</evidence>
<dbReference type="EMBL" id="CAJJDM010000081">
    <property type="protein sequence ID" value="CAD8087241.1"/>
    <property type="molecule type" value="Genomic_DNA"/>
</dbReference>
<protein>
    <submittedName>
        <fullName evidence="1">Uncharacterized protein</fullName>
    </submittedName>
</protein>
<comment type="caution">
    <text evidence="1">The sequence shown here is derived from an EMBL/GenBank/DDBJ whole genome shotgun (WGS) entry which is preliminary data.</text>
</comment>
<sequence>MQTRYPRHQITQSVINIPHTQMTVVRSIYPVVVRTLEVPGYHRNQNDTGRINIMNLDINIGFWKTNLANQKIYNDKIVDVKLSEKMIQNQLISCLLRVNTILDNLKTVQPMLIHK</sequence>
<reference evidence="1" key="1">
    <citation type="submission" date="2021-01" db="EMBL/GenBank/DDBJ databases">
        <authorList>
            <consortium name="Genoscope - CEA"/>
            <person name="William W."/>
        </authorList>
    </citation>
    <scope>NUCLEOTIDE SEQUENCE</scope>
</reference>
<gene>
    <name evidence="1" type="ORF">PPRIM_AZ9-3.1.T0780100</name>
</gene>
<proteinExistence type="predicted"/>
<dbReference type="AlphaFoldDB" id="A0A8S1NB25"/>
<name>A0A8S1NB25_PARPR</name>
<dbReference type="Proteomes" id="UP000688137">
    <property type="component" value="Unassembled WGS sequence"/>
</dbReference>
<organism evidence="1 2">
    <name type="scientific">Paramecium primaurelia</name>
    <dbReference type="NCBI Taxonomy" id="5886"/>
    <lineage>
        <taxon>Eukaryota</taxon>
        <taxon>Sar</taxon>
        <taxon>Alveolata</taxon>
        <taxon>Ciliophora</taxon>
        <taxon>Intramacronucleata</taxon>
        <taxon>Oligohymenophorea</taxon>
        <taxon>Peniculida</taxon>
        <taxon>Parameciidae</taxon>
        <taxon>Paramecium</taxon>
    </lineage>
</organism>
<evidence type="ECO:0000313" key="1">
    <source>
        <dbReference type="EMBL" id="CAD8087241.1"/>
    </source>
</evidence>
<keyword evidence="2" id="KW-1185">Reference proteome</keyword>
<accession>A0A8S1NB25</accession>